<dbReference type="SUPFAM" id="SSF52980">
    <property type="entry name" value="Restriction endonuclease-like"/>
    <property type="match status" value="1"/>
</dbReference>
<dbReference type="InterPro" id="IPR008538">
    <property type="entry name" value="Uma2"/>
</dbReference>
<dbReference type="PANTHER" id="PTHR34107">
    <property type="entry name" value="SLL0198 PROTEIN-RELATED"/>
    <property type="match status" value="1"/>
</dbReference>
<feature type="domain" description="Putative restriction endonuclease" evidence="1">
    <location>
        <begin position="24"/>
        <end position="188"/>
    </location>
</feature>
<sequence>MAEAQVLATTAPSESALPAVRPVDDMYHVPRDGRKYELVEGELIVSPAGMKNEEVAAELIVLLGIYLRSNRLGRLFTSSVGYQLTENIRLSPDVSFVRMERLPDGRSPETFGRFAPDLAVEIISPSDSMTTIEDKVELYLKHGAQLVWVISPKSRRATIYRADGSVSVVRAGGVLSGEAVLPGFACALSDILQS</sequence>
<dbReference type="AlphaFoldDB" id="A0A2M8QCN0"/>
<protein>
    <recommendedName>
        <fullName evidence="1">Putative restriction endonuclease domain-containing protein</fullName>
    </recommendedName>
</protein>
<dbReference type="InterPro" id="IPR011335">
    <property type="entry name" value="Restrct_endonuc-II-like"/>
</dbReference>
<name>A0A2M8QCN0_9CHLR</name>
<proteinExistence type="predicted"/>
<evidence type="ECO:0000313" key="2">
    <source>
        <dbReference type="EMBL" id="PJF47554.1"/>
    </source>
</evidence>
<dbReference type="CDD" id="cd06260">
    <property type="entry name" value="DUF820-like"/>
    <property type="match status" value="1"/>
</dbReference>
<gene>
    <name evidence="2" type="ORF">CUN48_08120</name>
</gene>
<dbReference type="InterPro" id="IPR012296">
    <property type="entry name" value="Nuclease_put_TT1808"/>
</dbReference>
<dbReference type="Proteomes" id="UP000230790">
    <property type="component" value="Unassembled WGS sequence"/>
</dbReference>
<dbReference type="Gene3D" id="3.90.1570.10">
    <property type="entry name" value="tt1808, chain A"/>
    <property type="match status" value="1"/>
</dbReference>
<evidence type="ECO:0000259" key="1">
    <source>
        <dbReference type="Pfam" id="PF05685"/>
    </source>
</evidence>
<reference evidence="2 3" key="1">
    <citation type="submission" date="2017-11" db="EMBL/GenBank/DDBJ databases">
        <title>Evolution of Phototrophy in the Chloroflexi Phylum Driven by Horizontal Gene Transfer.</title>
        <authorList>
            <person name="Ward L.M."/>
            <person name="Hemp J."/>
            <person name="Shih P.M."/>
            <person name="Mcglynn S.E."/>
            <person name="Fischer W."/>
        </authorList>
    </citation>
    <scope>NUCLEOTIDE SEQUENCE [LARGE SCALE GENOMIC DNA]</scope>
    <source>
        <strain evidence="2">JP3_7</strain>
    </source>
</reference>
<accession>A0A2M8QCN0</accession>
<dbReference type="PANTHER" id="PTHR34107:SF1">
    <property type="entry name" value="SLL0198 PROTEIN"/>
    <property type="match status" value="1"/>
</dbReference>
<dbReference type="Pfam" id="PF05685">
    <property type="entry name" value="Uma2"/>
    <property type="match status" value="1"/>
</dbReference>
<organism evidence="2 3">
    <name type="scientific">Candidatus Thermofonsia Clade 3 bacterium</name>
    <dbReference type="NCBI Taxonomy" id="2364212"/>
    <lineage>
        <taxon>Bacteria</taxon>
        <taxon>Bacillati</taxon>
        <taxon>Chloroflexota</taxon>
        <taxon>Candidatus Thermofontia</taxon>
        <taxon>Candidatus Thermofonsia Clade 3</taxon>
    </lineage>
</organism>
<comment type="caution">
    <text evidence="2">The sequence shown here is derived from an EMBL/GenBank/DDBJ whole genome shotgun (WGS) entry which is preliminary data.</text>
</comment>
<evidence type="ECO:0000313" key="3">
    <source>
        <dbReference type="Proteomes" id="UP000230790"/>
    </source>
</evidence>
<dbReference type="EMBL" id="PGTN01000044">
    <property type="protein sequence ID" value="PJF47554.1"/>
    <property type="molecule type" value="Genomic_DNA"/>
</dbReference>